<feature type="region of interest" description="Disordered" evidence="4">
    <location>
        <begin position="235"/>
        <end position="297"/>
    </location>
</feature>
<dbReference type="AlphaFoldDB" id="A0A9W4X828"/>
<comment type="subcellular location">
    <subcellularLocation>
        <location evidence="1">Cytoplasm</location>
        <location evidence="1">Cytoskeleton</location>
    </subcellularLocation>
</comment>
<evidence type="ECO:0000313" key="5">
    <source>
        <dbReference type="EMBL" id="CAI5755759.1"/>
    </source>
</evidence>
<protein>
    <submittedName>
        <fullName evidence="5">Uncharacterized protein</fullName>
    </submittedName>
</protein>
<dbReference type="PANTHER" id="PTHR24107:SF2">
    <property type="entry name" value="NLR FAMILY CARD DOMAIN CONTAINING 3"/>
    <property type="match status" value="1"/>
</dbReference>
<dbReference type="OrthoDB" id="8436363at2759"/>
<evidence type="ECO:0000256" key="2">
    <source>
        <dbReference type="ARBA" id="ARBA00022490"/>
    </source>
</evidence>
<name>A0A9W4X828_9ASCO</name>
<dbReference type="InterPro" id="IPR052410">
    <property type="entry name" value="DRC5"/>
</dbReference>
<evidence type="ECO:0000256" key="1">
    <source>
        <dbReference type="ARBA" id="ARBA00004245"/>
    </source>
</evidence>
<reference evidence="5" key="1">
    <citation type="submission" date="2022-12" db="EMBL/GenBank/DDBJ databases">
        <authorList>
            <person name="Brejova B."/>
        </authorList>
    </citation>
    <scope>NUCLEOTIDE SEQUENCE</scope>
</reference>
<feature type="compositionally biased region" description="Acidic residues" evidence="4">
    <location>
        <begin position="398"/>
        <end position="407"/>
    </location>
</feature>
<accession>A0A9W4X828</accession>
<sequence>MDSNPMEHSRSVDYKTTESKSQTDISKMRDLLEEETNLYTKGVKDTDVDWFIRDSKIDPTLPIPPTTNSTPSEKSETKPNDDSFTISHSPTHHSVSSSLNSNISNTNDNFVTKTRPSIAPIQEENINSNQIPDHKHSSQRSNTSSGGLFSKLKNKFHKESQFDSHIPKPIQQGVFKENYDMKTRNNLPPEKIDNIRANDNHLQRTMSSPIYSKDTVDPRLEDYIKFYKQKDRRLSTTSRRSSIVSNEDDQDSSSSKITSFLKRKASVSKTTNDQGSTLTKVTSPTPSMNSATTPSISGVELNPSFKGLKPLKRVAFHSSTFLIDPPQQIPSRNPRKGNVEILPNGTVKINPLTEEDKLAIEKSQLGMGGGIVVGGTGALGFIKKDEQDHPHQAPDLESQSDPDEDEPAISQRARNVSIDKPMVHHRPVDYTVPVKKMALDTMYSRCCHLREILPIPAILKQIPKGSLATLPVLQLRNPSPTMIEIQTFADFLRIAPVICVSLDGVSLSVEQFKILLSSMSAKKQLEKLSLRNTPLNEEGWSLLCWFLSRNTVLNKLDITQCPSLTVNVLKKKKKKIEEENKKYNEPMVRMTCNNDNRSDVDWSLFVATLVARGGIDELILTGCCITDIEIFSKLIKLAVSKRTSRLGLAFNQLTPKHLKIIVDNWLFRDFARGLDLGYNDFSSIQMLKILLDFAKRPDFNEIVQNSTISFLSLNSTNSIYSDLFKQVFENVFLKLPNLKYLDFSNNQKLFGIGSHLELNIVQYFTSKLPLFPKLIRLHLENENFSPSSILEFATILPVCKNLGYFSVVGSKIDLTCASALVNAVKNSKTLINLDCDSEEFPNLFKERIGLYTMRNMERLLYASKKPDVSIPSIEASESLTEQLNEILQLKSQQKLDLLSQKVTKFISKAQSIRSDLKLMIDELLKLQLKNELDLDGKETLIRFIFIDSSIEKGLQLIDPSLINKNNSSMANLYLVKVGEGDDTRLANEFTQPASAEDNVEFNHPEVPISHSPLAMSRSDSRTSLSNLDKQEGSVLKLSRLKDFHGPNRPYTELSGEELRQKLMSIELSDLDKIIEYLGKLKNQGISLEQVFNNKNTSHQEQDHDFLNIEEIKSKLKNLSSEANQLPNIEQPPTEIENNSYELSDTYNQVLHNLSNLNK</sequence>
<comment type="caution">
    <text evidence="5">The sequence shown here is derived from an EMBL/GenBank/DDBJ whole genome shotgun (WGS) entry which is preliminary data.</text>
</comment>
<dbReference type="GO" id="GO:0005856">
    <property type="term" value="C:cytoskeleton"/>
    <property type="evidence" value="ECO:0007669"/>
    <property type="project" value="UniProtKB-SubCell"/>
</dbReference>
<evidence type="ECO:0000256" key="4">
    <source>
        <dbReference type="SAM" id="MobiDB-lite"/>
    </source>
</evidence>
<feature type="compositionally biased region" description="Basic and acidic residues" evidence="4">
    <location>
        <begin position="1"/>
        <end position="18"/>
    </location>
</feature>
<keyword evidence="3" id="KW-0206">Cytoskeleton</keyword>
<evidence type="ECO:0000313" key="6">
    <source>
        <dbReference type="Proteomes" id="UP001152885"/>
    </source>
</evidence>
<dbReference type="InterPro" id="IPR032675">
    <property type="entry name" value="LRR_dom_sf"/>
</dbReference>
<feature type="region of interest" description="Disordered" evidence="4">
    <location>
        <begin position="54"/>
        <end position="112"/>
    </location>
</feature>
<organism evidence="5 6">
    <name type="scientific">Candida verbasci</name>
    <dbReference type="NCBI Taxonomy" id="1227364"/>
    <lineage>
        <taxon>Eukaryota</taxon>
        <taxon>Fungi</taxon>
        <taxon>Dikarya</taxon>
        <taxon>Ascomycota</taxon>
        <taxon>Saccharomycotina</taxon>
        <taxon>Pichiomycetes</taxon>
        <taxon>Debaryomycetaceae</taxon>
        <taxon>Candida/Lodderomyces clade</taxon>
        <taxon>Candida</taxon>
    </lineage>
</organism>
<feature type="region of interest" description="Disordered" evidence="4">
    <location>
        <begin position="1009"/>
        <end position="1028"/>
    </location>
</feature>
<evidence type="ECO:0000256" key="3">
    <source>
        <dbReference type="ARBA" id="ARBA00023212"/>
    </source>
</evidence>
<gene>
    <name evidence="5" type="ORF">CANVERA_P0275</name>
</gene>
<dbReference type="EMBL" id="CANTUO010000001">
    <property type="protein sequence ID" value="CAI5755759.1"/>
    <property type="molecule type" value="Genomic_DNA"/>
</dbReference>
<feature type="region of interest" description="Disordered" evidence="4">
    <location>
        <begin position="128"/>
        <end position="149"/>
    </location>
</feature>
<dbReference type="Gene3D" id="3.80.10.10">
    <property type="entry name" value="Ribonuclease Inhibitor"/>
    <property type="match status" value="1"/>
</dbReference>
<feature type="region of interest" description="Disordered" evidence="4">
    <location>
        <begin position="387"/>
        <end position="408"/>
    </location>
</feature>
<dbReference type="PANTHER" id="PTHR24107">
    <property type="entry name" value="YNEIN REGULATORY COMPLEX SUBUNIT 5"/>
    <property type="match status" value="1"/>
</dbReference>
<proteinExistence type="predicted"/>
<keyword evidence="6" id="KW-1185">Reference proteome</keyword>
<dbReference type="Proteomes" id="UP001152885">
    <property type="component" value="Unassembled WGS sequence"/>
</dbReference>
<feature type="region of interest" description="Disordered" evidence="4">
    <location>
        <begin position="1"/>
        <end position="28"/>
    </location>
</feature>
<feature type="compositionally biased region" description="Polar residues" evidence="4">
    <location>
        <begin position="267"/>
        <end position="296"/>
    </location>
</feature>
<dbReference type="SUPFAM" id="SSF52047">
    <property type="entry name" value="RNI-like"/>
    <property type="match status" value="1"/>
</dbReference>
<keyword evidence="2" id="KW-0963">Cytoplasm</keyword>
<feature type="compositionally biased region" description="Low complexity" evidence="4">
    <location>
        <begin position="85"/>
        <end position="109"/>
    </location>
</feature>